<evidence type="ECO:0000313" key="1">
    <source>
        <dbReference type="EMBL" id="AUW95867.1"/>
    </source>
</evidence>
<sequence>MILPLLKKIWVSQPFFTILMKLDYLTALVFGRAFEASLVAASVDVATAGRSTTIPSSSFTV</sequence>
<dbReference type="Proteomes" id="UP000238956">
    <property type="component" value="Chromosome"/>
</dbReference>
<evidence type="ECO:0000313" key="2">
    <source>
        <dbReference type="Proteomes" id="UP000238956"/>
    </source>
</evidence>
<dbReference type="EMBL" id="CP025536">
    <property type="protein sequence ID" value="AUW95867.1"/>
    <property type="molecule type" value="Genomic_DNA"/>
</dbReference>
<proteinExistence type="predicted"/>
<keyword evidence="2" id="KW-1185">Reference proteome</keyword>
<organism evidence="1 2">
    <name type="scientific">Streptococcus pluranimalium</name>
    <dbReference type="NCBI Taxonomy" id="82348"/>
    <lineage>
        <taxon>Bacteria</taxon>
        <taxon>Bacillati</taxon>
        <taxon>Bacillota</taxon>
        <taxon>Bacilli</taxon>
        <taxon>Lactobacillales</taxon>
        <taxon>Streptococcaceae</taxon>
        <taxon>Streptococcus</taxon>
    </lineage>
</organism>
<gene>
    <name evidence="1" type="ORF">C0J00_01350</name>
</gene>
<reference evidence="1 2" key="2">
    <citation type="submission" date="2018-02" db="EMBL/GenBank/DDBJ databases">
        <title>Whole genome sequencing analysis of Streptococcus pluranimalium isolated from cattle infected mastitis in China.</title>
        <authorList>
            <person name="Zhang J.-R."/>
            <person name="Hu G.-Z."/>
        </authorList>
    </citation>
    <scope>NUCLEOTIDE SEQUENCE [LARGE SCALE GENOMIC DNA]</scope>
    <source>
        <strain evidence="1 2">TH11417</strain>
    </source>
</reference>
<dbReference type="AlphaFoldDB" id="A0A2L0D210"/>
<dbReference type="KEGG" id="splr:C0J00_01350"/>
<accession>A0A2L0D210</accession>
<name>A0A2L0D210_9STRE</name>
<reference evidence="1 2" key="1">
    <citation type="submission" date="2017-12" db="EMBL/GenBank/DDBJ databases">
        <authorList>
            <person name="Hurst M.R.H."/>
        </authorList>
    </citation>
    <scope>NUCLEOTIDE SEQUENCE [LARGE SCALE GENOMIC DNA]</scope>
    <source>
        <strain evidence="1 2">TH11417</strain>
    </source>
</reference>
<protein>
    <submittedName>
        <fullName evidence="1">Uncharacterized protein</fullName>
    </submittedName>
</protein>